<feature type="transmembrane region" description="Helical" evidence="2">
    <location>
        <begin position="67"/>
        <end position="85"/>
    </location>
</feature>
<feature type="compositionally biased region" description="Polar residues" evidence="1">
    <location>
        <begin position="1"/>
        <end position="11"/>
    </location>
</feature>
<name>A0A395HDD1_9EURO</name>
<feature type="region of interest" description="Disordered" evidence="1">
    <location>
        <begin position="1"/>
        <end position="54"/>
    </location>
</feature>
<evidence type="ECO:0000313" key="3">
    <source>
        <dbReference type="EMBL" id="RAL05991.1"/>
    </source>
</evidence>
<accession>A0A395HDD1</accession>
<dbReference type="STRING" id="1448316.A0A395HDD1"/>
<dbReference type="AlphaFoldDB" id="A0A395HDD1"/>
<gene>
    <name evidence="3" type="ORF">BO80DRAFT_86200</name>
</gene>
<dbReference type="OrthoDB" id="3784821at2759"/>
<sequence length="123" mass="13471">MVSSNQKTQPQKPRVMVDLHRQPHPQQYQPQQTRIPPRGGGRGSGGGRAPVHDIRQTTEYKAAARRWLSVMVALPILMYTSWSLYERTYGEKSPKRVIPHSSASASASSADSSAAGADGKKSE</sequence>
<evidence type="ECO:0000313" key="4">
    <source>
        <dbReference type="Proteomes" id="UP000249402"/>
    </source>
</evidence>
<evidence type="ECO:0000256" key="1">
    <source>
        <dbReference type="SAM" id="MobiDB-lite"/>
    </source>
</evidence>
<keyword evidence="2" id="KW-1133">Transmembrane helix</keyword>
<feature type="compositionally biased region" description="Gly residues" evidence="1">
    <location>
        <begin position="38"/>
        <end position="48"/>
    </location>
</feature>
<proteinExistence type="predicted"/>
<evidence type="ECO:0000256" key="2">
    <source>
        <dbReference type="SAM" id="Phobius"/>
    </source>
</evidence>
<dbReference type="Proteomes" id="UP000249402">
    <property type="component" value="Unassembled WGS sequence"/>
</dbReference>
<dbReference type="GeneID" id="37229726"/>
<reference evidence="3 4" key="1">
    <citation type="submission" date="2018-02" db="EMBL/GenBank/DDBJ databases">
        <title>The genomes of Aspergillus section Nigri reveals drivers in fungal speciation.</title>
        <authorList>
            <consortium name="DOE Joint Genome Institute"/>
            <person name="Vesth T.C."/>
            <person name="Nybo J."/>
            <person name="Theobald S."/>
            <person name="Brandl J."/>
            <person name="Frisvad J.C."/>
            <person name="Nielsen K.F."/>
            <person name="Lyhne E.K."/>
            <person name="Kogle M.E."/>
            <person name="Kuo A."/>
            <person name="Riley R."/>
            <person name="Clum A."/>
            <person name="Nolan M."/>
            <person name="Lipzen A."/>
            <person name="Salamov A."/>
            <person name="Henrissat B."/>
            <person name="Wiebenga A."/>
            <person name="De vries R.P."/>
            <person name="Grigoriev I.V."/>
            <person name="Mortensen U.H."/>
            <person name="Andersen M.R."/>
            <person name="Baker S.E."/>
        </authorList>
    </citation>
    <scope>NUCLEOTIDE SEQUENCE [LARGE SCALE GENOMIC DNA]</scope>
    <source>
        <strain evidence="3 4">CBS 121593</strain>
    </source>
</reference>
<dbReference type="RefSeq" id="XP_025580318.1">
    <property type="nucleotide sequence ID" value="XM_025724861.1"/>
</dbReference>
<organism evidence="3 4">
    <name type="scientific">Aspergillus ibericus CBS 121593</name>
    <dbReference type="NCBI Taxonomy" id="1448316"/>
    <lineage>
        <taxon>Eukaryota</taxon>
        <taxon>Fungi</taxon>
        <taxon>Dikarya</taxon>
        <taxon>Ascomycota</taxon>
        <taxon>Pezizomycotina</taxon>
        <taxon>Eurotiomycetes</taxon>
        <taxon>Eurotiomycetidae</taxon>
        <taxon>Eurotiales</taxon>
        <taxon>Aspergillaceae</taxon>
        <taxon>Aspergillus</taxon>
        <taxon>Aspergillus subgen. Circumdati</taxon>
    </lineage>
</organism>
<feature type="region of interest" description="Disordered" evidence="1">
    <location>
        <begin position="90"/>
        <end position="123"/>
    </location>
</feature>
<keyword evidence="4" id="KW-1185">Reference proteome</keyword>
<protein>
    <submittedName>
        <fullName evidence="3">Uncharacterized protein</fullName>
    </submittedName>
</protein>
<dbReference type="EMBL" id="KZ824420">
    <property type="protein sequence ID" value="RAL05991.1"/>
    <property type="molecule type" value="Genomic_DNA"/>
</dbReference>
<feature type="compositionally biased region" description="Low complexity" evidence="1">
    <location>
        <begin position="101"/>
        <end position="117"/>
    </location>
</feature>
<keyword evidence="2" id="KW-0812">Transmembrane</keyword>
<feature type="compositionally biased region" description="Low complexity" evidence="1">
    <location>
        <begin position="24"/>
        <end position="37"/>
    </location>
</feature>
<dbReference type="VEuPathDB" id="FungiDB:BO80DRAFT_86200"/>
<keyword evidence="2" id="KW-0472">Membrane</keyword>